<dbReference type="Pfam" id="PF12705">
    <property type="entry name" value="PDDEXK_1"/>
    <property type="match status" value="1"/>
</dbReference>
<evidence type="ECO:0000259" key="1">
    <source>
        <dbReference type="Pfam" id="PF12705"/>
    </source>
</evidence>
<name>A0A6J5NFE3_9CAUD</name>
<organism evidence="2">
    <name type="scientific">uncultured Caudovirales phage</name>
    <dbReference type="NCBI Taxonomy" id="2100421"/>
    <lineage>
        <taxon>Viruses</taxon>
        <taxon>Duplodnaviria</taxon>
        <taxon>Heunggongvirae</taxon>
        <taxon>Uroviricota</taxon>
        <taxon>Caudoviricetes</taxon>
        <taxon>Peduoviridae</taxon>
        <taxon>Maltschvirus</taxon>
        <taxon>Maltschvirus maltsch</taxon>
    </lineage>
</organism>
<evidence type="ECO:0000313" key="2">
    <source>
        <dbReference type="EMBL" id="CAB4156211.1"/>
    </source>
</evidence>
<protein>
    <recommendedName>
        <fullName evidence="1">PD-(D/E)XK endonuclease-like domain-containing protein</fullName>
    </recommendedName>
</protein>
<proteinExistence type="predicted"/>
<sequence length="399" mass="43632">MSATYTNPFQHVPSASKLGRVMECPASHKAELAAGDVPEDLSDANEGTDVHAVLSDDLSVDDVSYSAAQTAEMCEDQTERLLNEWQTKGDAPLGFKELRYGLTDIGAVVPVNGSTRANVVFTGQFDRLYTQGERGLLIDFKALHGKHKSAIENPQLMGLAVLVAKRHKLTSLRVALVQPWKGKPTVADYGESGLALASSMLLTILDAEHNAAPHDRKAGDHCTFCKVKPNCWAWKKQAQKVEHTKLIPIESTLAQSMSPFDVAEFDALCSRVIVQAQKGRAWVQAMVLKNPERFSSHFTTEESEGRATITDLSTVWQRLEKDGIPHDKFLACLTARKDDSKATGLPGLKGELRRALKIKGRELDDKIKDALNGCVTDGKKKTIAVRIGSESLEDVSDKA</sequence>
<dbReference type="InterPro" id="IPR038726">
    <property type="entry name" value="PDDEXK_AddAB-type"/>
</dbReference>
<gene>
    <name evidence="2" type="ORF">UFOVP673_45</name>
</gene>
<dbReference type="EMBL" id="LR796631">
    <property type="protein sequence ID" value="CAB4156211.1"/>
    <property type="molecule type" value="Genomic_DNA"/>
</dbReference>
<accession>A0A6J5NFE3</accession>
<reference evidence="2" key="1">
    <citation type="submission" date="2020-04" db="EMBL/GenBank/DDBJ databases">
        <authorList>
            <person name="Chiriac C."/>
            <person name="Salcher M."/>
            <person name="Ghai R."/>
            <person name="Kavagutti S V."/>
        </authorList>
    </citation>
    <scope>NUCLEOTIDE SEQUENCE</scope>
</reference>
<feature type="domain" description="PD-(D/E)XK endonuclease-like" evidence="1">
    <location>
        <begin position="14"/>
        <end position="231"/>
    </location>
</feature>